<feature type="signal peptide" evidence="1">
    <location>
        <begin position="1"/>
        <end position="43"/>
    </location>
</feature>
<dbReference type="SUPFAM" id="SSF49785">
    <property type="entry name" value="Galactose-binding domain-like"/>
    <property type="match status" value="1"/>
</dbReference>
<accession>A0A3B7N130</accession>
<dbReference type="NCBIfam" id="TIGR04183">
    <property type="entry name" value="Por_Secre_tail"/>
    <property type="match status" value="1"/>
</dbReference>
<gene>
    <name evidence="2" type="ORF">D3H65_28825</name>
</gene>
<feature type="chain" id="PRO_5017594479" evidence="1">
    <location>
        <begin position="44"/>
        <end position="647"/>
    </location>
</feature>
<reference evidence="2 3" key="1">
    <citation type="submission" date="2018-09" db="EMBL/GenBank/DDBJ databases">
        <title>Genome sequencing of strain 6GH32-13.</title>
        <authorList>
            <person name="Weon H.-Y."/>
            <person name="Heo J."/>
            <person name="Kwon S.-W."/>
        </authorList>
    </citation>
    <scope>NUCLEOTIDE SEQUENCE [LARGE SCALE GENOMIC DNA]</scope>
    <source>
        <strain evidence="2 3">5GH32-13</strain>
    </source>
</reference>
<protein>
    <submittedName>
        <fullName evidence="2">T9SS C-terminal target domain-containing protein</fullName>
    </submittedName>
</protein>
<evidence type="ECO:0000313" key="2">
    <source>
        <dbReference type="EMBL" id="AXY77745.1"/>
    </source>
</evidence>
<dbReference type="InterPro" id="IPR026444">
    <property type="entry name" value="Secre_tail"/>
</dbReference>
<keyword evidence="3" id="KW-1185">Reference proteome</keyword>
<name>A0A3B7N130_9BACT</name>
<dbReference type="Proteomes" id="UP000263900">
    <property type="component" value="Chromosome"/>
</dbReference>
<dbReference type="KEGG" id="pseg:D3H65_28825"/>
<organism evidence="2 3">
    <name type="scientific">Paraflavitalea soli</name>
    <dbReference type="NCBI Taxonomy" id="2315862"/>
    <lineage>
        <taxon>Bacteria</taxon>
        <taxon>Pseudomonadati</taxon>
        <taxon>Bacteroidota</taxon>
        <taxon>Chitinophagia</taxon>
        <taxon>Chitinophagales</taxon>
        <taxon>Chitinophagaceae</taxon>
        <taxon>Paraflavitalea</taxon>
    </lineage>
</organism>
<keyword evidence="1" id="KW-0732">Signal</keyword>
<dbReference type="PANTHER" id="PTHR33681">
    <property type="entry name" value="BINDING PROTEIN, PUTATIVE, EXPRESSED-RELATED"/>
    <property type="match status" value="1"/>
</dbReference>
<evidence type="ECO:0000313" key="3">
    <source>
        <dbReference type="Proteomes" id="UP000263900"/>
    </source>
</evidence>
<dbReference type="InterPro" id="IPR008979">
    <property type="entry name" value="Galactose-bd-like_sf"/>
</dbReference>
<dbReference type="OrthoDB" id="769491at2"/>
<dbReference type="RefSeq" id="WP_119053618.1">
    <property type="nucleotide sequence ID" value="NZ_CP032157.1"/>
</dbReference>
<evidence type="ECO:0000256" key="1">
    <source>
        <dbReference type="SAM" id="SignalP"/>
    </source>
</evidence>
<sequence>MKKIVRSRSCANLATHRSFSMKGLVRLVLAGTLLTSCLSTAQAQLGNGWKSYSPTKKVHLDDADGLQIFNYTTYKSVCDPICADYRYDADTDTETFRILTTKSNRSEIRLQNDYSTGSRQFEGYVTFNAPLNDESLMQIFGSVEGATQMMIRGYAAEGGSMRGAGQTLATNIYGREVKVNVIHMQEDVGNKIQIYINDTLRAEIPDNEPVSNYHKYGNYGTMKTGEAVVKWRQARFFRDGVPPGEVPPPVNTNSFDITDNGGIITAQFANTSKPSENFPSLIDNSSSTKYYQSGKKALWVQYESKAPAVVVKYTLTSANDVPERDPKDWSLLASNNGTNWDTLDTKSGELFASRRLKRTFLLDSNITRYIYYRLDITANNGQTGTQFAEWELIEKRFQVVTLDSIPDKTFGDGPFELTAGSSAELPVTFEVVSGPATINDNAVSLTGGGLVTIRASQAGNEQYFPASTERTFTVARAAQTLTFATITDQLRSASVLLNGMASSGLPVQYIVTEGPAYVQGDTLRFNGEGKVTVKAVQEGNENYLPANTITQSFMVYGTENKTGDFRLVIAPNPTKGPLSAIIINKKRDKQYNFYLYDFNGRLIQTCVIAKNSVVSIVHFNLAQEPNGQYYLQVTNGIENLVRIIIKQ</sequence>
<dbReference type="Gene3D" id="2.60.120.260">
    <property type="entry name" value="Galactose-binding domain-like"/>
    <property type="match status" value="1"/>
</dbReference>
<dbReference type="AlphaFoldDB" id="A0A3B7N130"/>
<dbReference type="PANTHER" id="PTHR33681:SF4">
    <property type="entry name" value="OS12G0171100 PROTEIN"/>
    <property type="match status" value="1"/>
</dbReference>
<dbReference type="EMBL" id="CP032157">
    <property type="protein sequence ID" value="AXY77745.1"/>
    <property type="molecule type" value="Genomic_DNA"/>
</dbReference>
<proteinExistence type="predicted"/>